<dbReference type="GO" id="GO:0005886">
    <property type="term" value="C:plasma membrane"/>
    <property type="evidence" value="ECO:0007669"/>
    <property type="project" value="UniProtKB-SubCell"/>
</dbReference>
<feature type="domain" description="Major facilitator superfamily (MFS) profile" evidence="10">
    <location>
        <begin position="89"/>
        <end position="480"/>
    </location>
</feature>
<feature type="transmembrane region" description="Helical" evidence="9">
    <location>
        <begin position="388"/>
        <end position="408"/>
    </location>
</feature>
<dbReference type="InterPro" id="IPR020846">
    <property type="entry name" value="MFS_dom"/>
</dbReference>
<feature type="transmembrane region" description="Helical" evidence="9">
    <location>
        <begin position="157"/>
        <end position="176"/>
    </location>
</feature>
<feature type="transmembrane region" description="Helical" evidence="9">
    <location>
        <begin position="125"/>
        <end position="145"/>
    </location>
</feature>
<feature type="transmembrane region" description="Helical" evidence="9">
    <location>
        <begin position="87"/>
        <end position="105"/>
    </location>
</feature>
<gene>
    <name evidence="11" type="ORF">FNQ90_04010</name>
</gene>
<dbReference type="Gene3D" id="1.20.1720.10">
    <property type="entry name" value="Multidrug resistance protein D"/>
    <property type="match status" value="1"/>
</dbReference>
<dbReference type="GO" id="GO:0042910">
    <property type="term" value="F:xenobiotic transmembrane transporter activity"/>
    <property type="evidence" value="ECO:0007669"/>
    <property type="project" value="InterPro"/>
</dbReference>
<keyword evidence="7 9" id="KW-0472">Membrane</keyword>
<dbReference type="PANTHER" id="PTHR23502">
    <property type="entry name" value="MAJOR FACILITATOR SUPERFAMILY"/>
    <property type="match status" value="1"/>
</dbReference>
<feature type="transmembrane region" description="Helical" evidence="9">
    <location>
        <begin position="294"/>
        <end position="314"/>
    </location>
</feature>
<feature type="transmembrane region" description="Helical" evidence="9">
    <location>
        <begin position="215"/>
        <end position="234"/>
    </location>
</feature>
<dbReference type="CDD" id="cd17320">
    <property type="entry name" value="MFS_MdfA_MDR_like"/>
    <property type="match status" value="1"/>
</dbReference>
<evidence type="ECO:0000256" key="3">
    <source>
        <dbReference type="ARBA" id="ARBA00022448"/>
    </source>
</evidence>
<evidence type="ECO:0000256" key="2">
    <source>
        <dbReference type="ARBA" id="ARBA00006236"/>
    </source>
</evidence>
<keyword evidence="3" id="KW-0813">Transport</keyword>
<dbReference type="PROSITE" id="PS50850">
    <property type="entry name" value="MFS"/>
    <property type="match status" value="1"/>
</dbReference>
<evidence type="ECO:0000313" key="11">
    <source>
        <dbReference type="EMBL" id="MBB0243295.1"/>
    </source>
</evidence>
<feature type="region of interest" description="Disordered" evidence="8">
    <location>
        <begin position="1"/>
        <end position="42"/>
    </location>
</feature>
<keyword evidence="4" id="KW-1003">Cell membrane</keyword>
<dbReference type="NCBIfam" id="TIGR00710">
    <property type="entry name" value="efflux_Bcr_CflA"/>
    <property type="match status" value="1"/>
</dbReference>
<evidence type="ECO:0000256" key="7">
    <source>
        <dbReference type="ARBA" id="ARBA00023136"/>
    </source>
</evidence>
<dbReference type="InterPro" id="IPR005829">
    <property type="entry name" value="Sugar_transporter_CS"/>
</dbReference>
<reference evidence="12" key="1">
    <citation type="submission" date="2019-10" db="EMBL/GenBank/DDBJ databases">
        <title>Streptomyces sp. nov., a novel actinobacterium isolated from alkaline environment.</title>
        <authorList>
            <person name="Golinska P."/>
        </authorList>
    </citation>
    <scope>NUCLEOTIDE SEQUENCE [LARGE SCALE GENOMIC DNA]</scope>
    <source>
        <strain evidence="12">DSM 42118</strain>
    </source>
</reference>
<dbReference type="InterPro" id="IPR011701">
    <property type="entry name" value="MFS"/>
</dbReference>
<evidence type="ECO:0000259" key="10">
    <source>
        <dbReference type="PROSITE" id="PS50850"/>
    </source>
</evidence>
<dbReference type="InterPro" id="IPR036259">
    <property type="entry name" value="MFS_trans_sf"/>
</dbReference>
<feature type="transmembrane region" description="Helical" evidence="9">
    <location>
        <begin position="182"/>
        <end position="203"/>
    </location>
</feature>
<evidence type="ECO:0000256" key="6">
    <source>
        <dbReference type="ARBA" id="ARBA00022989"/>
    </source>
</evidence>
<evidence type="ECO:0000313" key="12">
    <source>
        <dbReference type="Proteomes" id="UP000538929"/>
    </source>
</evidence>
<dbReference type="PROSITE" id="PS00216">
    <property type="entry name" value="SUGAR_TRANSPORT_1"/>
    <property type="match status" value="1"/>
</dbReference>
<feature type="compositionally biased region" description="Basic and acidic residues" evidence="8">
    <location>
        <begin position="8"/>
        <end position="18"/>
    </location>
</feature>
<keyword evidence="5 9" id="KW-0812">Transmembrane</keyword>
<dbReference type="AlphaFoldDB" id="A0A7W3Y0K1"/>
<dbReference type="SUPFAM" id="SSF103473">
    <property type="entry name" value="MFS general substrate transporter"/>
    <property type="match status" value="1"/>
</dbReference>
<feature type="transmembrane region" description="Helical" evidence="9">
    <location>
        <begin position="420"/>
        <end position="441"/>
    </location>
</feature>
<evidence type="ECO:0000256" key="1">
    <source>
        <dbReference type="ARBA" id="ARBA00004651"/>
    </source>
</evidence>
<feature type="transmembrane region" description="Helical" evidence="9">
    <location>
        <begin position="326"/>
        <end position="345"/>
    </location>
</feature>
<keyword evidence="6 9" id="KW-1133">Transmembrane helix</keyword>
<dbReference type="EMBL" id="VKHT01000060">
    <property type="protein sequence ID" value="MBB0243295.1"/>
    <property type="molecule type" value="Genomic_DNA"/>
</dbReference>
<proteinExistence type="inferred from homology"/>
<sequence>MSQPGPFRETDPDPDREPFAPGPVAGAPGDTSRRPGPAADVTVRTSDACVTTVEHDPIPDIAVGALPAGGEKATAPLSPPISRRRRAGILITLILGGLTALPPLSMDLYLPALPEIGGVMDTGAANVQLTLTACLLGLGLGQLITGPMSDQLGRRKPLIAGMICYIAASAACAFATSIEMLIVFRTIQGLAGAAGVVIARAIVRDMFDGLAMARFFSTLLLISGVAPILAPVVGGQLLRFTSWRGLFILLAVGGVVLVLIVVRLLPETLPPERRTSGGIGPALRDMRELCRDRFFLGHMLTCSFAFAALFAYVAASPFVVQELYGASPQTFSLLFMVNSMGLIAMSQVNGRILVGRVSLNAVIVVGLAIIGLASVALLLMTLGVFGEVGLLPLAVALFVLMSAMALVLPNSNSEALLRTPHVAGSASALLGAAQFFIGAVASPLVGVAGEDTAVPMAVVQLTTTVIAAVSFFVLCRPWQRNSPRKTADLP</sequence>
<keyword evidence="12" id="KW-1185">Reference proteome</keyword>
<feature type="transmembrane region" description="Helical" evidence="9">
    <location>
        <begin position="357"/>
        <end position="382"/>
    </location>
</feature>
<comment type="similarity">
    <text evidence="2">Belongs to the major facilitator superfamily. Bcr/CmlA family.</text>
</comment>
<feature type="transmembrane region" description="Helical" evidence="9">
    <location>
        <begin position="246"/>
        <end position="265"/>
    </location>
</feature>
<evidence type="ECO:0000256" key="5">
    <source>
        <dbReference type="ARBA" id="ARBA00022692"/>
    </source>
</evidence>
<dbReference type="Pfam" id="PF07690">
    <property type="entry name" value="MFS_1"/>
    <property type="match status" value="1"/>
</dbReference>
<comment type="caution">
    <text evidence="11">The sequence shown here is derived from an EMBL/GenBank/DDBJ whole genome shotgun (WGS) entry which is preliminary data.</text>
</comment>
<comment type="subcellular location">
    <subcellularLocation>
        <location evidence="1">Cell membrane</location>
        <topology evidence="1">Multi-pass membrane protein</topology>
    </subcellularLocation>
</comment>
<evidence type="ECO:0000256" key="8">
    <source>
        <dbReference type="SAM" id="MobiDB-lite"/>
    </source>
</evidence>
<dbReference type="FunFam" id="1.20.1720.10:FF:000005">
    <property type="entry name" value="Bcr/CflA family efflux transporter"/>
    <property type="match status" value="1"/>
</dbReference>
<accession>A0A7W3Y0K1</accession>
<feature type="transmembrane region" description="Helical" evidence="9">
    <location>
        <begin position="453"/>
        <end position="475"/>
    </location>
</feature>
<dbReference type="PANTHER" id="PTHR23502:SF132">
    <property type="entry name" value="POLYAMINE TRANSPORTER 2-RELATED"/>
    <property type="match status" value="1"/>
</dbReference>
<organism evidence="11 12">
    <name type="scientific">Streptomyces alkaliphilus</name>
    <dbReference type="NCBI Taxonomy" id="1472722"/>
    <lineage>
        <taxon>Bacteria</taxon>
        <taxon>Bacillati</taxon>
        <taxon>Actinomycetota</taxon>
        <taxon>Actinomycetes</taxon>
        <taxon>Kitasatosporales</taxon>
        <taxon>Streptomycetaceae</taxon>
        <taxon>Streptomyces</taxon>
    </lineage>
</organism>
<dbReference type="Proteomes" id="UP000538929">
    <property type="component" value="Unassembled WGS sequence"/>
</dbReference>
<dbReference type="GO" id="GO:1990961">
    <property type="term" value="P:xenobiotic detoxification by transmembrane export across the plasma membrane"/>
    <property type="evidence" value="ECO:0007669"/>
    <property type="project" value="InterPro"/>
</dbReference>
<dbReference type="InterPro" id="IPR004812">
    <property type="entry name" value="Efflux_drug-R_Bcr/CmlA"/>
</dbReference>
<name>A0A7W3Y0K1_9ACTN</name>
<evidence type="ECO:0000256" key="9">
    <source>
        <dbReference type="SAM" id="Phobius"/>
    </source>
</evidence>
<evidence type="ECO:0000256" key="4">
    <source>
        <dbReference type="ARBA" id="ARBA00022475"/>
    </source>
</evidence>
<dbReference type="RefSeq" id="WP_182604990.1">
    <property type="nucleotide sequence ID" value="NZ_VKHT01000060.1"/>
</dbReference>
<protein>
    <submittedName>
        <fullName evidence="11">Bcr/CflA family efflux MFS transporter</fullName>
    </submittedName>
</protein>